<evidence type="ECO:0000313" key="1">
    <source>
        <dbReference type="EMBL" id="CAG8767758.1"/>
    </source>
</evidence>
<protein>
    <submittedName>
        <fullName evidence="1">46002_t:CDS:1</fullName>
    </submittedName>
</protein>
<gene>
    <name evidence="1" type="ORF">GMARGA_LOCUS18180</name>
</gene>
<dbReference type="EMBL" id="CAJVQB010014332">
    <property type="protein sequence ID" value="CAG8767758.1"/>
    <property type="molecule type" value="Genomic_DNA"/>
</dbReference>
<accession>A0ABN7VFZ9</accession>
<organism evidence="1 2">
    <name type="scientific">Gigaspora margarita</name>
    <dbReference type="NCBI Taxonomy" id="4874"/>
    <lineage>
        <taxon>Eukaryota</taxon>
        <taxon>Fungi</taxon>
        <taxon>Fungi incertae sedis</taxon>
        <taxon>Mucoromycota</taxon>
        <taxon>Glomeromycotina</taxon>
        <taxon>Glomeromycetes</taxon>
        <taxon>Diversisporales</taxon>
        <taxon>Gigasporaceae</taxon>
        <taxon>Gigaspora</taxon>
    </lineage>
</organism>
<dbReference type="Proteomes" id="UP000789901">
    <property type="component" value="Unassembled WGS sequence"/>
</dbReference>
<reference evidence="1 2" key="1">
    <citation type="submission" date="2021-06" db="EMBL/GenBank/DDBJ databases">
        <authorList>
            <person name="Kallberg Y."/>
            <person name="Tangrot J."/>
            <person name="Rosling A."/>
        </authorList>
    </citation>
    <scope>NUCLEOTIDE SEQUENCE [LARGE SCALE GENOMIC DNA]</scope>
    <source>
        <strain evidence="1 2">120-4 pot B 10/14</strain>
    </source>
</reference>
<keyword evidence="2" id="KW-1185">Reference proteome</keyword>
<comment type="caution">
    <text evidence="1">The sequence shown here is derived from an EMBL/GenBank/DDBJ whole genome shotgun (WGS) entry which is preliminary data.</text>
</comment>
<proteinExistence type="predicted"/>
<evidence type="ECO:0000313" key="2">
    <source>
        <dbReference type="Proteomes" id="UP000789901"/>
    </source>
</evidence>
<sequence>MDVGNVEGLNNTTKILEIESDKENSIETFTVTSYSNNKVKVYVLSQLTLINGVRSFLTWGQSFEVLIQDFDSKWCPLVTNIWTQYSSQNHNNGNDSTTFTYQFIKHNQSSMRKEGAK</sequence>
<name>A0ABN7VFZ9_GIGMA</name>